<evidence type="ECO:0000256" key="1">
    <source>
        <dbReference type="ARBA" id="ARBA00022795"/>
    </source>
</evidence>
<proteinExistence type="predicted"/>
<dbReference type="Pfam" id="PF05130">
    <property type="entry name" value="FlgN"/>
    <property type="match status" value="1"/>
</dbReference>
<dbReference type="InterPro" id="IPR036679">
    <property type="entry name" value="FlgN-like_sf"/>
</dbReference>
<protein>
    <submittedName>
        <fullName evidence="4">Flagellar protein FlgN</fullName>
    </submittedName>
</protein>
<sequence length="158" mass="17883">MGQQLLSVMSDMIRLHEKLIVVSEQKHTALVERDMESLTEVMKSEKDLLQELRAKEETRQELTGELSGDKVQTLKGVLGLLSPPVRRMVESRATELKKQAETLKVLNEQNEELLKDAMAFIHHMIGHLTAPRDQSITYGRPNQKPSTGATRGYFDTKA</sequence>
<dbReference type="GO" id="GO:0044780">
    <property type="term" value="P:bacterial-type flagellum assembly"/>
    <property type="evidence" value="ECO:0007669"/>
    <property type="project" value="InterPro"/>
</dbReference>
<evidence type="ECO:0000313" key="4">
    <source>
        <dbReference type="EMBL" id="TKD70535.1"/>
    </source>
</evidence>
<dbReference type="EMBL" id="SWFM01000002">
    <property type="protein sequence ID" value="TKD70535.1"/>
    <property type="molecule type" value="Genomic_DNA"/>
</dbReference>
<organism evidence="4 5">
    <name type="scientific">Guptibacillus hwajinpoensis</name>
    <dbReference type="NCBI Taxonomy" id="208199"/>
    <lineage>
        <taxon>Bacteria</taxon>
        <taxon>Bacillati</taxon>
        <taxon>Bacillota</taxon>
        <taxon>Bacilli</taxon>
        <taxon>Bacillales</taxon>
        <taxon>Guptibacillaceae</taxon>
        <taxon>Guptibacillus</taxon>
    </lineage>
</organism>
<feature type="coiled-coil region" evidence="2">
    <location>
        <begin position="35"/>
        <end position="65"/>
    </location>
</feature>
<comment type="caution">
    <text evidence="4">The sequence shown here is derived from an EMBL/GenBank/DDBJ whole genome shotgun (WGS) entry which is preliminary data.</text>
</comment>
<feature type="region of interest" description="Disordered" evidence="3">
    <location>
        <begin position="133"/>
        <end position="158"/>
    </location>
</feature>
<dbReference type="SUPFAM" id="SSF140566">
    <property type="entry name" value="FlgN-like"/>
    <property type="match status" value="1"/>
</dbReference>
<dbReference type="InterPro" id="IPR007809">
    <property type="entry name" value="FlgN-like"/>
</dbReference>
<keyword evidence="4" id="KW-0969">Cilium</keyword>
<evidence type="ECO:0000256" key="2">
    <source>
        <dbReference type="SAM" id="Coils"/>
    </source>
</evidence>
<name>A0A4U1MJ09_9BACL</name>
<dbReference type="Proteomes" id="UP000310541">
    <property type="component" value="Unassembled WGS sequence"/>
</dbReference>
<keyword evidence="1" id="KW-1005">Bacterial flagellum biogenesis</keyword>
<evidence type="ECO:0000313" key="5">
    <source>
        <dbReference type="Proteomes" id="UP000310541"/>
    </source>
</evidence>
<dbReference type="OrthoDB" id="2381500at2"/>
<evidence type="ECO:0000256" key="3">
    <source>
        <dbReference type="SAM" id="MobiDB-lite"/>
    </source>
</evidence>
<dbReference type="Gene3D" id="1.20.58.300">
    <property type="entry name" value="FlgN-like"/>
    <property type="match status" value="1"/>
</dbReference>
<keyword evidence="4" id="KW-0282">Flagellum</keyword>
<dbReference type="AlphaFoldDB" id="A0A4U1MJ09"/>
<reference evidence="4 5" key="1">
    <citation type="submission" date="2019-04" db="EMBL/GenBank/DDBJ databases">
        <title>Genome sequence of Bacillus hwajinpoensis strain Y2.</title>
        <authorList>
            <person name="Fair J.L."/>
            <person name="Maclea K.S."/>
        </authorList>
    </citation>
    <scope>NUCLEOTIDE SEQUENCE [LARGE SCALE GENOMIC DNA]</scope>
    <source>
        <strain evidence="4 5">Y2</strain>
    </source>
</reference>
<accession>A0A4U1MJ09</accession>
<gene>
    <name evidence="4" type="ORF">FBF83_07850</name>
</gene>
<dbReference type="RefSeq" id="WP_136946616.1">
    <property type="nucleotide sequence ID" value="NZ_SWFM01000002.1"/>
</dbReference>
<keyword evidence="2" id="KW-0175">Coiled coil</keyword>
<keyword evidence="4" id="KW-0966">Cell projection</keyword>